<accession>X7YNV2</accession>
<sequence>MAALIAERKRVAAELARMGFRVIPSDANFVLFGQFADAPPPGNAT</sequence>
<gene>
    <name evidence="1" type="ORF">I553_9821</name>
</gene>
<protein>
    <submittedName>
        <fullName evidence="1">Histidinol-phosphate aminotransferase domain protein</fullName>
        <ecNumber evidence="1">2.6.1.9</ecNumber>
    </submittedName>
</protein>
<keyword evidence="1" id="KW-0808">Transferase</keyword>
<reference evidence="1" key="1">
    <citation type="submission" date="2014-01" db="EMBL/GenBank/DDBJ databases">
        <authorList>
            <person name="Brown-Elliot B."/>
            <person name="Wallace R."/>
            <person name="Lenaerts A."/>
            <person name="Ordway D."/>
            <person name="DeGroote M.A."/>
            <person name="Parker T."/>
            <person name="Sizemore C."/>
            <person name="Tallon L.J."/>
            <person name="Sadzewicz L.K."/>
            <person name="Sengamalay N."/>
            <person name="Fraser C.M."/>
            <person name="Hine E."/>
            <person name="Shefchek K.A."/>
            <person name="Das S.P."/>
            <person name="Tettelin H."/>
        </authorList>
    </citation>
    <scope>NUCLEOTIDE SEQUENCE [LARGE SCALE GENOMIC DNA]</scope>
    <source>
        <strain evidence="1">4042</strain>
    </source>
</reference>
<evidence type="ECO:0000313" key="1">
    <source>
        <dbReference type="EMBL" id="EUA08764.1"/>
    </source>
</evidence>
<dbReference type="EC" id="2.6.1.9" evidence="1"/>
<dbReference type="AlphaFoldDB" id="X7YNV2"/>
<dbReference type="EMBL" id="JAOB01000090">
    <property type="protein sequence ID" value="EUA08764.1"/>
    <property type="molecule type" value="Genomic_DNA"/>
</dbReference>
<dbReference type="Gene3D" id="3.90.1150.10">
    <property type="entry name" value="Aspartate Aminotransferase, domain 1"/>
    <property type="match status" value="1"/>
</dbReference>
<dbReference type="PATRIC" id="fig|1299334.3.peg.9313"/>
<dbReference type="InterPro" id="IPR015422">
    <property type="entry name" value="PyrdxlP-dep_Trfase_small"/>
</dbReference>
<dbReference type="GO" id="GO:0004400">
    <property type="term" value="F:histidinol-phosphate transaminase activity"/>
    <property type="evidence" value="ECO:0007669"/>
    <property type="project" value="UniProtKB-EC"/>
</dbReference>
<proteinExistence type="predicted"/>
<keyword evidence="1" id="KW-0032">Aminotransferase</keyword>
<comment type="caution">
    <text evidence="1">The sequence shown here is derived from an EMBL/GenBank/DDBJ whole genome shotgun (WGS) entry which is preliminary data.</text>
</comment>
<name>X7YNV2_MYCXE</name>
<organism evidence="1">
    <name type="scientific">Mycobacterium xenopi 4042</name>
    <dbReference type="NCBI Taxonomy" id="1299334"/>
    <lineage>
        <taxon>Bacteria</taxon>
        <taxon>Bacillati</taxon>
        <taxon>Actinomycetota</taxon>
        <taxon>Actinomycetes</taxon>
        <taxon>Mycobacteriales</taxon>
        <taxon>Mycobacteriaceae</taxon>
        <taxon>Mycobacterium</taxon>
    </lineage>
</organism>